<reference evidence="15 16" key="1">
    <citation type="submission" date="2016-06" db="EMBL/GenBank/DDBJ databases">
        <authorList>
            <consortium name="Pathogen Informatics"/>
        </authorList>
    </citation>
    <scope>NUCLEOTIDE SEQUENCE [LARGE SCALE GENOMIC DNA]</scope>
    <source>
        <strain evidence="13">PmlGA01</strain>
    </source>
</reference>
<dbReference type="InterPro" id="IPR001012">
    <property type="entry name" value="UBX_dom"/>
</dbReference>
<feature type="active site" evidence="11">
    <location>
        <position position="17"/>
    </location>
</feature>
<dbReference type="PROSITE" id="PS50957">
    <property type="entry name" value="JOSEPHIN"/>
    <property type="match status" value="1"/>
</dbReference>
<dbReference type="InterPro" id="IPR003903">
    <property type="entry name" value="UIM_dom"/>
</dbReference>
<comment type="subcellular location">
    <subcellularLocation>
        <location evidence="2">Nucleus</location>
    </subcellularLocation>
</comment>
<dbReference type="PRINTS" id="PR01233">
    <property type="entry name" value="JOSEPHIN"/>
</dbReference>
<protein>
    <recommendedName>
        <fullName evidence="3">ubiquitinyl hydrolase 1</fullName>
        <ecNumber evidence="3">3.4.19.12</ecNumber>
    </recommendedName>
</protein>
<evidence type="ECO:0000313" key="16">
    <source>
        <dbReference type="Proteomes" id="UP000219813"/>
    </source>
</evidence>
<accession>A0A1D3TF28</accession>
<evidence type="ECO:0000256" key="1">
    <source>
        <dbReference type="ARBA" id="ARBA00000707"/>
    </source>
</evidence>
<dbReference type="Pfam" id="PF00789">
    <property type="entry name" value="UBX"/>
    <property type="match status" value="1"/>
</dbReference>
<dbReference type="EC" id="3.4.19.12" evidence="3"/>
<dbReference type="Proteomes" id="UP000219799">
    <property type="component" value="Chromosome 14"/>
</dbReference>
<dbReference type="VEuPathDB" id="PlasmoDB:PmUG01_14061100"/>
<evidence type="ECO:0000256" key="6">
    <source>
        <dbReference type="ARBA" id="ARBA00022801"/>
    </source>
</evidence>
<evidence type="ECO:0000256" key="11">
    <source>
        <dbReference type="PROSITE-ProRule" id="PRU00331"/>
    </source>
</evidence>
<dbReference type="Gene3D" id="1.10.287.10">
    <property type="entry name" value="S15/NS1, RNA-binding"/>
    <property type="match status" value="1"/>
</dbReference>
<feature type="active site" evidence="11">
    <location>
        <position position="131"/>
    </location>
</feature>
<dbReference type="GO" id="GO:0004843">
    <property type="term" value="F:cysteine-type deubiquitinase activity"/>
    <property type="evidence" value="ECO:0007669"/>
    <property type="project" value="UniProtKB-EC"/>
</dbReference>
<keyword evidence="16" id="KW-1185">Reference proteome</keyword>
<evidence type="ECO:0000256" key="4">
    <source>
        <dbReference type="ARBA" id="ARBA00022670"/>
    </source>
</evidence>
<dbReference type="GO" id="GO:0016579">
    <property type="term" value="P:protein deubiquitination"/>
    <property type="evidence" value="ECO:0007669"/>
    <property type="project" value="InterPro"/>
</dbReference>
<dbReference type="PROSITE" id="PS50330">
    <property type="entry name" value="UIM"/>
    <property type="match status" value="1"/>
</dbReference>
<dbReference type="Gene3D" id="3.10.20.90">
    <property type="entry name" value="Phosphatidylinositol 3-kinase Catalytic Subunit, Chain A, domain 1"/>
    <property type="match status" value="1"/>
</dbReference>
<evidence type="ECO:0000313" key="14">
    <source>
        <dbReference type="EMBL" id="SCP03551.1"/>
    </source>
</evidence>
<dbReference type="SMART" id="SM01246">
    <property type="entry name" value="Josephin"/>
    <property type="match status" value="1"/>
</dbReference>
<name>A0A1C3L322_PLAMA</name>
<evidence type="ECO:0000256" key="5">
    <source>
        <dbReference type="ARBA" id="ARBA00022786"/>
    </source>
</evidence>
<keyword evidence="5" id="KW-0833">Ubl conjugation pathway</keyword>
<dbReference type="InterPro" id="IPR006155">
    <property type="entry name" value="Josephin"/>
</dbReference>
<organism evidence="13 15">
    <name type="scientific">Plasmodium malariae</name>
    <dbReference type="NCBI Taxonomy" id="5858"/>
    <lineage>
        <taxon>Eukaryota</taxon>
        <taxon>Sar</taxon>
        <taxon>Alveolata</taxon>
        <taxon>Apicomplexa</taxon>
        <taxon>Aconoidasida</taxon>
        <taxon>Haemosporida</taxon>
        <taxon>Plasmodiidae</taxon>
        <taxon>Plasmodium</taxon>
        <taxon>Plasmodium (Plasmodium)</taxon>
    </lineage>
</organism>
<dbReference type="GO" id="GO:0006508">
    <property type="term" value="P:proteolysis"/>
    <property type="evidence" value="ECO:0007669"/>
    <property type="project" value="UniProtKB-KW"/>
</dbReference>
<evidence type="ECO:0000256" key="10">
    <source>
        <dbReference type="ARBA" id="ARBA00023242"/>
    </source>
</evidence>
<evidence type="ECO:0000256" key="3">
    <source>
        <dbReference type="ARBA" id="ARBA00012759"/>
    </source>
</evidence>
<dbReference type="OMA" id="ICNLEQH"/>
<dbReference type="AlphaFoldDB" id="A0A1C3L322"/>
<dbReference type="InterPro" id="IPR033865">
    <property type="entry name" value="Ataxin-3"/>
</dbReference>
<evidence type="ECO:0000313" key="13">
    <source>
        <dbReference type="EMBL" id="SBT80945.1"/>
    </source>
</evidence>
<dbReference type="KEGG" id="pmal:PMUG01_14061100"/>
<accession>A0A1C3L322</accession>
<evidence type="ECO:0000256" key="2">
    <source>
        <dbReference type="ARBA" id="ARBA00004123"/>
    </source>
</evidence>
<evidence type="ECO:0000259" key="12">
    <source>
        <dbReference type="PROSITE" id="PS50957"/>
    </source>
</evidence>
<gene>
    <name evidence="13" type="primary">ATX3</name>
    <name evidence="13" type="ORF">PMLGA01_140044500</name>
    <name evidence="14" type="ORF">PMUG01_14061100</name>
</gene>
<feature type="domain" description="Josephin" evidence="12">
    <location>
        <begin position="4"/>
        <end position="176"/>
    </location>
</feature>
<feature type="active site" evidence="11">
    <location>
        <position position="116"/>
    </location>
</feature>
<sequence>MSKKYVYWEKQGNDRMCGLHCLNSILQGPHYSEDILANIGKELDEKEKEFLKYSSNDLVRKNSLNVLDDGFINISVLIECLKRKNILLKNAFEEDLIKIISSGHQDIGYICNLEQHWFSIRKIHNTWYVLDSLKSAPLYIKDMNLKFYFNDVIKKYHIFSVQNENPYISLPKPDINFVAKNPNQFYIPTNEISEISCMSDGFILEDKFNMNKSEKNLIFSNSNKTQKFKWPEYGGRKLNDDMSTVNSNYMDDDDDLKIALKLSMEEYVKNLPPPSEDPPDENCINVMVKLPNKKIQKKFIATKTLADIFYWIEYESTNGQNVSSSLLFRKSYYLYQTYPRRKFCKYQNGSIELQTGDKTELVHDKLLKDMKFEKEETFMIS</sequence>
<evidence type="ECO:0000313" key="15">
    <source>
        <dbReference type="Proteomes" id="UP000219799"/>
    </source>
</evidence>
<proteinExistence type="predicted"/>
<dbReference type="OrthoDB" id="10063692at2759"/>
<dbReference type="GO" id="GO:0005634">
    <property type="term" value="C:nucleus"/>
    <property type="evidence" value="ECO:0007669"/>
    <property type="project" value="UniProtKB-SubCell"/>
</dbReference>
<keyword evidence="4" id="KW-0645">Protease</keyword>
<dbReference type="GeneID" id="39871922"/>
<evidence type="ECO:0000256" key="8">
    <source>
        <dbReference type="ARBA" id="ARBA00023015"/>
    </source>
</evidence>
<evidence type="ECO:0000256" key="9">
    <source>
        <dbReference type="ARBA" id="ARBA00023163"/>
    </source>
</evidence>
<keyword evidence="8" id="KW-0805">Transcription regulation</keyword>
<dbReference type="InterPro" id="IPR029071">
    <property type="entry name" value="Ubiquitin-like_domsf"/>
</dbReference>
<keyword evidence="7" id="KW-0788">Thiol protease</keyword>
<dbReference type="EMBL" id="LT594502">
    <property type="protein sequence ID" value="SBT80945.1"/>
    <property type="molecule type" value="Genomic_DNA"/>
</dbReference>
<dbReference type="EMBL" id="LT594635">
    <property type="protein sequence ID" value="SCP03551.1"/>
    <property type="molecule type" value="Genomic_DNA"/>
</dbReference>
<dbReference type="PANTHER" id="PTHR14159:SF0">
    <property type="entry name" value="ATAXIN-3-RELATED"/>
    <property type="match status" value="1"/>
</dbReference>
<dbReference type="RefSeq" id="XP_028864504.1">
    <property type="nucleotide sequence ID" value="XM_029008190.1"/>
</dbReference>
<dbReference type="PANTHER" id="PTHR14159">
    <property type="entry name" value="ATAXIN-3-RELATED"/>
    <property type="match status" value="1"/>
</dbReference>
<keyword evidence="9" id="KW-0804">Transcription</keyword>
<dbReference type="SUPFAM" id="SSF54236">
    <property type="entry name" value="Ubiquitin-like"/>
    <property type="match status" value="1"/>
</dbReference>
<keyword evidence="10" id="KW-0539">Nucleus</keyword>
<dbReference type="Proteomes" id="UP000219813">
    <property type="component" value="Chromosome 14"/>
</dbReference>
<dbReference type="Pfam" id="PF02099">
    <property type="entry name" value="Josephin"/>
    <property type="match status" value="1"/>
</dbReference>
<dbReference type="Gene3D" id="3.90.70.40">
    <property type="match status" value="1"/>
</dbReference>
<evidence type="ECO:0000256" key="7">
    <source>
        <dbReference type="ARBA" id="ARBA00022807"/>
    </source>
</evidence>
<keyword evidence="6 11" id="KW-0378">Hydrolase</keyword>
<comment type="catalytic activity">
    <reaction evidence="1">
        <text>Thiol-dependent hydrolysis of ester, thioester, amide, peptide and isopeptide bonds formed by the C-terminal Gly of ubiquitin (a 76-residue protein attached to proteins as an intracellular targeting signal).</text>
        <dbReference type="EC" id="3.4.19.12"/>
    </reaction>
</comment>